<sequence length="101" mass="11687">MTRTMPQTLAADIMRYLQMPDRPVLSKGEQISRFVDFLSETHKIVGCRRGECRKRLRRFSHVLGASRPMADTARDVERLIITMQDIGTRPLTPARLQDAFR</sequence>
<evidence type="ECO:0000313" key="1">
    <source>
        <dbReference type="EMBL" id="GEC63755.1"/>
    </source>
</evidence>
<evidence type="ECO:0008006" key="3">
    <source>
        <dbReference type="Google" id="ProtNLM"/>
    </source>
</evidence>
<organism evidence="1 2">
    <name type="scientific">Novacetimonas hansenii</name>
    <name type="common">Komagataeibacter hansenii</name>
    <dbReference type="NCBI Taxonomy" id="436"/>
    <lineage>
        <taxon>Bacteria</taxon>
        <taxon>Pseudomonadati</taxon>
        <taxon>Pseudomonadota</taxon>
        <taxon>Alphaproteobacteria</taxon>
        <taxon>Acetobacterales</taxon>
        <taxon>Acetobacteraceae</taxon>
        <taxon>Novacetimonas</taxon>
    </lineage>
</organism>
<dbReference type="EMBL" id="BJNN01000088">
    <property type="protein sequence ID" value="GEC63755.1"/>
    <property type="molecule type" value="Genomic_DNA"/>
</dbReference>
<gene>
    <name evidence="1" type="ORF">GHA01_16040</name>
</gene>
<protein>
    <recommendedName>
        <fullName evidence="3">Integrase</fullName>
    </recommendedName>
</protein>
<keyword evidence="2" id="KW-1185">Reference proteome</keyword>
<evidence type="ECO:0000313" key="2">
    <source>
        <dbReference type="Proteomes" id="UP000319478"/>
    </source>
</evidence>
<dbReference type="Proteomes" id="UP000319478">
    <property type="component" value="Unassembled WGS sequence"/>
</dbReference>
<comment type="caution">
    <text evidence="1">The sequence shown here is derived from an EMBL/GenBank/DDBJ whole genome shotgun (WGS) entry which is preliminary data.</text>
</comment>
<name>A0ABQ0SGD2_NOVHA</name>
<proteinExistence type="predicted"/>
<accession>A0ABQ0SGD2</accession>
<reference evidence="1 2" key="1">
    <citation type="submission" date="2019-06" db="EMBL/GenBank/DDBJ databases">
        <title>Whole genome shotgun sequence of Komagataeibacter hansenii NBRC 14820.</title>
        <authorList>
            <person name="Hosoyama A."/>
            <person name="Uohara A."/>
            <person name="Ohji S."/>
            <person name="Ichikawa N."/>
        </authorList>
    </citation>
    <scope>NUCLEOTIDE SEQUENCE [LARGE SCALE GENOMIC DNA]</scope>
    <source>
        <strain evidence="1 2">NBRC 14820</strain>
    </source>
</reference>